<dbReference type="OrthoDB" id="5186at2759"/>
<keyword evidence="1" id="KW-0479">Metal-binding</keyword>
<proteinExistence type="predicted"/>
<dbReference type="PROSITE" id="PS01086">
    <property type="entry name" value="RIBUL_P_3_EPIMER_2"/>
    <property type="match status" value="1"/>
</dbReference>
<dbReference type="InterPro" id="IPR011060">
    <property type="entry name" value="RibuloseP-bd_barrel"/>
</dbReference>
<dbReference type="eggNOG" id="KOG1808">
    <property type="taxonomic scope" value="Eukaryota"/>
</dbReference>
<gene>
    <name evidence="6" type="primary">LOC104593847</name>
</gene>
<evidence type="ECO:0000256" key="3">
    <source>
        <dbReference type="ARBA" id="ARBA00022840"/>
    </source>
</evidence>
<accession>A0A1U7ZER6</accession>
<dbReference type="GO" id="GO:0016857">
    <property type="term" value="F:racemase and epimerase activity, acting on carbohydrates and derivatives"/>
    <property type="evidence" value="ECO:0007669"/>
    <property type="project" value="InterPro"/>
</dbReference>
<dbReference type="SUPFAM" id="SSF51366">
    <property type="entry name" value="Ribulose-phoshate binding barrel"/>
    <property type="match status" value="1"/>
</dbReference>
<keyword evidence="3" id="KW-0067">ATP-binding</keyword>
<dbReference type="PANTHER" id="PTHR48103">
    <property type="entry name" value="MIDASIN-RELATED"/>
    <property type="match status" value="1"/>
</dbReference>
<dbReference type="GO" id="GO:0005524">
    <property type="term" value="F:ATP binding"/>
    <property type="evidence" value="ECO:0007669"/>
    <property type="project" value="UniProtKB-KW"/>
</dbReference>
<evidence type="ECO:0000256" key="4">
    <source>
        <dbReference type="ARBA" id="ARBA00023235"/>
    </source>
</evidence>
<evidence type="ECO:0000313" key="5">
    <source>
        <dbReference type="Proteomes" id="UP000189703"/>
    </source>
</evidence>
<dbReference type="Gene3D" id="3.20.20.70">
    <property type="entry name" value="Aldolase class I"/>
    <property type="match status" value="1"/>
</dbReference>
<evidence type="ECO:0000256" key="2">
    <source>
        <dbReference type="ARBA" id="ARBA00022741"/>
    </source>
</evidence>
<dbReference type="STRING" id="4432.A0A1U7ZER6"/>
<organism evidence="5 6">
    <name type="scientific">Nelumbo nucifera</name>
    <name type="common">Sacred lotus</name>
    <dbReference type="NCBI Taxonomy" id="4432"/>
    <lineage>
        <taxon>Eukaryota</taxon>
        <taxon>Viridiplantae</taxon>
        <taxon>Streptophyta</taxon>
        <taxon>Embryophyta</taxon>
        <taxon>Tracheophyta</taxon>
        <taxon>Spermatophyta</taxon>
        <taxon>Magnoliopsida</taxon>
        <taxon>Proteales</taxon>
        <taxon>Nelumbonaceae</taxon>
        <taxon>Nelumbo</taxon>
    </lineage>
</organism>
<sequence>MLNDDRDLPSRCAEPSYEMQHLLLIEGKLSSGDLDITASTQFLPNESVLSNWKVENQYYYKSMASVQLLRQVCLHFHKDFSLEQVNRSASFLNHLVLVQQEQRSVAYGFSRHLERLRKCMLSLKDLDSKSAVVDHETGCDLVTPNQHAINKCMWQQKIEDENPVEKVLVMTVEPGFGGQTFMPEMMDKVQLFEGFGFLRMRWMVAWDLQPLMWQLQQGQTVLWQEVQFLELRSPRKLYPYYGRAWRNGNN</sequence>
<dbReference type="Proteomes" id="UP000189703">
    <property type="component" value="Unplaced"/>
</dbReference>
<dbReference type="PANTHER" id="PTHR48103:SF2">
    <property type="entry name" value="MIDASIN"/>
    <property type="match status" value="1"/>
</dbReference>
<reference evidence="6" key="1">
    <citation type="submission" date="2025-08" db="UniProtKB">
        <authorList>
            <consortium name="RefSeq"/>
        </authorList>
    </citation>
    <scope>IDENTIFICATION</scope>
</reference>
<evidence type="ECO:0000256" key="1">
    <source>
        <dbReference type="ARBA" id="ARBA00022723"/>
    </source>
</evidence>
<keyword evidence="4" id="KW-0413">Isomerase</keyword>
<protein>
    <submittedName>
        <fullName evidence="6">Uncharacterized protein LOC104593847 isoform X1</fullName>
    </submittedName>
</protein>
<dbReference type="KEGG" id="nnu:104593847"/>
<dbReference type="InterPro" id="IPR013785">
    <property type="entry name" value="Aldolase_TIM"/>
</dbReference>
<dbReference type="GeneID" id="104593847"/>
<evidence type="ECO:0000313" key="6">
    <source>
        <dbReference type="RefSeq" id="XP_010252181.1"/>
    </source>
</evidence>
<dbReference type="GO" id="GO:0046872">
    <property type="term" value="F:metal ion binding"/>
    <property type="evidence" value="ECO:0007669"/>
    <property type="project" value="UniProtKB-KW"/>
</dbReference>
<dbReference type="InParanoid" id="A0A1U7ZER6"/>
<name>A0A1U7ZER6_NELNU</name>
<dbReference type="InterPro" id="IPR000056">
    <property type="entry name" value="Ribul_P_3_epim-like"/>
</dbReference>
<dbReference type="Pfam" id="PF00834">
    <property type="entry name" value="Ribul_P_3_epim"/>
    <property type="match status" value="1"/>
</dbReference>
<dbReference type="AlphaFoldDB" id="A0A1U7ZER6"/>
<keyword evidence="5" id="KW-1185">Reference proteome</keyword>
<dbReference type="GO" id="GO:0005975">
    <property type="term" value="P:carbohydrate metabolic process"/>
    <property type="evidence" value="ECO:0007669"/>
    <property type="project" value="InterPro"/>
</dbReference>
<keyword evidence="2" id="KW-0547">Nucleotide-binding</keyword>
<dbReference type="RefSeq" id="XP_010252181.1">
    <property type="nucleotide sequence ID" value="XM_010253879.1"/>
</dbReference>